<keyword evidence="3 6" id="KW-0812">Transmembrane</keyword>
<dbReference type="Proteomes" id="UP000886887">
    <property type="component" value="Unassembled WGS sequence"/>
</dbReference>
<keyword evidence="4 6" id="KW-1133">Transmembrane helix</keyword>
<keyword evidence="2" id="KW-1003">Cell membrane</keyword>
<reference evidence="7" key="1">
    <citation type="submission" date="2020-10" db="EMBL/GenBank/DDBJ databases">
        <authorList>
            <person name="Gilroy R."/>
        </authorList>
    </citation>
    <scope>NUCLEOTIDE SEQUENCE</scope>
    <source>
        <strain evidence="7">ChiSxjej2B14-6234</strain>
    </source>
</reference>
<gene>
    <name evidence="7" type="ORF">IAB73_10080</name>
</gene>
<feature type="transmembrane region" description="Helical" evidence="6">
    <location>
        <begin position="148"/>
        <end position="167"/>
    </location>
</feature>
<dbReference type="InterPro" id="IPR001851">
    <property type="entry name" value="ABC_transp_permease"/>
</dbReference>
<feature type="transmembrane region" description="Helical" evidence="6">
    <location>
        <begin position="116"/>
        <end position="136"/>
    </location>
</feature>
<feature type="transmembrane region" description="Helical" evidence="6">
    <location>
        <begin position="290"/>
        <end position="307"/>
    </location>
</feature>
<accession>A0A9D0ZDM1</accession>
<keyword evidence="5 6" id="KW-0472">Membrane</keyword>
<evidence type="ECO:0000256" key="3">
    <source>
        <dbReference type="ARBA" id="ARBA00022692"/>
    </source>
</evidence>
<evidence type="ECO:0000256" key="2">
    <source>
        <dbReference type="ARBA" id="ARBA00022475"/>
    </source>
</evidence>
<comment type="subcellular location">
    <subcellularLocation>
        <location evidence="1">Cell membrane</location>
        <topology evidence="1">Multi-pass membrane protein</topology>
    </subcellularLocation>
</comment>
<feature type="transmembrane region" description="Helical" evidence="6">
    <location>
        <begin position="90"/>
        <end position="110"/>
    </location>
</feature>
<dbReference type="Pfam" id="PF02653">
    <property type="entry name" value="BPD_transp_2"/>
    <property type="match status" value="1"/>
</dbReference>
<evidence type="ECO:0000256" key="5">
    <source>
        <dbReference type="ARBA" id="ARBA00023136"/>
    </source>
</evidence>
<dbReference type="EMBL" id="DVFJ01000036">
    <property type="protein sequence ID" value="HIQ72538.1"/>
    <property type="molecule type" value="Genomic_DNA"/>
</dbReference>
<name>A0A9D0ZDM1_9FIRM</name>
<sequence length="367" mass="39347">MRNGGNLLTISVGLFILTLLVLFYQTLVRKLGLPRLIIGMFFVLLCLLAVLYGLSLPSLLGNTIVRLGMNSVLVLAMLPGIQCGISLNLGLPLGIIGGLLGGLLCIEWGFSGWPGFLFAIAVGLVISSILGYLYALLLNRLKGNEMAVTTYVGYSIVSLMCIGWLILPFQSPELKWPLGDGLRVTLGLQSSYRHLLNDFLSFELFGITIPTGLLLFMALCCLLMWLFMRSKTGIAMSAVGNNPRFAEATGINVDKMRIIGTTLSTMLGAVGIIVYSQSYGFMQLYQAPRQLGFVAASAILIGGASTSRARISHVIIGTFLFQGVLTLGMPVANVLVPQSTISETLRILISNGIILYALTKSGGASRA</sequence>
<protein>
    <submittedName>
        <fullName evidence="7">ABC transporter permease</fullName>
    </submittedName>
</protein>
<feature type="transmembrane region" description="Helical" evidence="6">
    <location>
        <begin position="258"/>
        <end position="278"/>
    </location>
</feature>
<evidence type="ECO:0000313" key="7">
    <source>
        <dbReference type="EMBL" id="HIQ72538.1"/>
    </source>
</evidence>
<evidence type="ECO:0000256" key="1">
    <source>
        <dbReference type="ARBA" id="ARBA00004651"/>
    </source>
</evidence>
<feature type="transmembrane region" description="Helical" evidence="6">
    <location>
        <begin position="36"/>
        <end position="54"/>
    </location>
</feature>
<dbReference type="GO" id="GO:0005886">
    <property type="term" value="C:plasma membrane"/>
    <property type="evidence" value="ECO:0007669"/>
    <property type="project" value="UniProtKB-SubCell"/>
</dbReference>
<proteinExistence type="predicted"/>
<dbReference type="GO" id="GO:0022857">
    <property type="term" value="F:transmembrane transporter activity"/>
    <property type="evidence" value="ECO:0007669"/>
    <property type="project" value="InterPro"/>
</dbReference>
<evidence type="ECO:0000256" key="6">
    <source>
        <dbReference type="SAM" id="Phobius"/>
    </source>
</evidence>
<evidence type="ECO:0000313" key="8">
    <source>
        <dbReference type="Proteomes" id="UP000886887"/>
    </source>
</evidence>
<organism evidence="7 8">
    <name type="scientific">Candidatus Onthenecus intestinigallinarum</name>
    <dbReference type="NCBI Taxonomy" id="2840875"/>
    <lineage>
        <taxon>Bacteria</taxon>
        <taxon>Bacillati</taxon>
        <taxon>Bacillota</taxon>
        <taxon>Clostridia</taxon>
        <taxon>Eubacteriales</taxon>
        <taxon>Candidatus Onthenecus</taxon>
    </lineage>
</organism>
<feature type="transmembrane region" description="Helical" evidence="6">
    <location>
        <begin position="314"/>
        <end position="336"/>
    </location>
</feature>
<dbReference type="PANTHER" id="PTHR32196">
    <property type="entry name" value="ABC TRANSPORTER PERMEASE PROTEIN YPHD-RELATED-RELATED"/>
    <property type="match status" value="1"/>
</dbReference>
<comment type="caution">
    <text evidence="7">The sequence shown here is derived from an EMBL/GenBank/DDBJ whole genome shotgun (WGS) entry which is preliminary data.</text>
</comment>
<dbReference type="PANTHER" id="PTHR32196:SF15">
    <property type="entry name" value="SUGAR ABC TRANSPORTER PERMEASE PROTEIN"/>
    <property type="match status" value="1"/>
</dbReference>
<dbReference type="AlphaFoldDB" id="A0A9D0ZDM1"/>
<feature type="transmembrane region" description="Helical" evidence="6">
    <location>
        <begin position="204"/>
        <end position="227"/>
    </location>
</feature>
<feature type="transmembrane region" description="Helical" evidence="6">
    <location>
        <begin position="6"/>
        <end position="24"/>
    </location>
</feature>
<evidence type="ECO:0000256" key="4">
    <source>
        <dbReference type="ARBA" id="ARBA00022989"/>
    </source>
</evidence>
<reference evidence="7" key="2">
    <citation type="journal article" date="2021" name="PeerJ">
        <title>Extensive microbial diversity within the chicken gut microbiome revealed by metagenomics and culture.</title>
        <authorList>
            <person name="Gilroy R."/>
            <person name="Ravi A."/>
            <person name="Getino M."/>
            <person name="Pursley I."/>
            <person name="Horton D.L."/>
            <person name="Alikhan N.F."/>
            <person name="Baker D."/>
            <person name="Gharbi K."/>
            <person name="Hall N."/>
            <person name="Watson M."/>
            <person name="Adriaenssens E.M."/>
            <person name="Foster-Nyarko E."/>
            <person name="Jarju S."/>
            <person name="Secka A."/>
            <person name="Antonio M."/>
            <person name="Oren A."/>
            <person name="Chaudhuri R.R."/>
            <person name="La Ragione R."/>
            <person name="Hildebrand F."/>
            <person name="Pallen M.J."/>
        </authorList>
    </citation>
    <scope>NUCLEOTIDE SEQUENCE</scope>
    <source>
        <strain evidence="7">ChiSxjej2B14-6234</strain>
    </source>
</reference>